<dbReference type="GO" id="GO:0005840">
    <property type="term" value="C:ribosome"/>
    <property type="evidence" value="ECO:0007669"/>
    <property type="project" value="UniProtKB-KW"/>
</dbReference>
<dbReference type="Gene3D" id="3.30.63.20">
    <property type="match status" value="1"/>
</dbReference>
<comment type="caution">
    <text evidence="4">The sequence shown here is derived from an EMBL/GenBank/DDBJ whole genome shotgun (WGS) entry which is preliminary data.</text>
</comment>
<dbReference type="PANTHER" id="PTHR12850">
    <property type="entry name" value="40S RIBOSOMAL PROTEIN S25"/>
    <property type="match status" value="1"/>
</dbReference>
<evidence type="ECO:0000313" key="5">
    <source>
        <dbReference type="Proteomes" id="UP000699042"/>
    </source>
</evidence>
<sequence length="293" mass="33168">MWWSWVEVVQVRKYAAEWVSIFASSLLENRDFGAQGTEPPRAFGPGSGPPRWATGRNIFSTRGGGGVYPIRALKAGQVDPPACNLLGLANPPTERPGGVVLEWHLFPQPHTLEIPTPDDLGAFGIPTDDITNQTKWRQLQELRSKRRSGTYDPMHTRTKNLSKYHPTILYPRTPLPPYHPSTNRLTHRYRSKGKVKDKAQHAVILDKATSDKLYKDVQSYRLVTVAVLVDRLKINGSLARRCLADLEEKGIIKPVVQHSKMKIYSTSKLQCYERTQRAAAKLTITTSPCRRWY</sequence>
<dbReference type="InterPro" id="IPR004977">
    <property type="entry name" value="Ribosomal_eS25"/>
</dbReference>
<organism evidence="4 5">
    <name type="scientific">Colletotrichum scovillei</name>
    <dbReference type="NCBI Taxonomy" id="1209932"/>
    <lineage>
        <taxon>Eukaryota</taxon>
        <taxon>Fungi</taxon>
        <taxon>Dikarya</taxon>
        <taxon>Ascomycota</taxon>
        <taxon>Pezizomycotina</taxon>
        <taxon>Sordariomycetes</taxon>
        <taxon>Hypocreomycetidae</taxon>
        <taxon>Glomerellales</taxon>
        <taxon>Glomerellaceae</taxon>
        <taxon>Colletotrichum</taxon>
        <taxon>Colletotrichum acutatum species complex</taxon>
    </lineage>
</organism>
<evidence type="ECO:0000256" key="2">
    <source>
        <dbReference type="ARBA" id="ARBA00022980"/>
    </source>
</evidence>
<keyword evidence="5" id="KW-1185">Reference proteome</keyword>
<dbReference type="FunFam" id="3.30.63.20:FF:000001">
    <property type="entry name" value="40S ribosomal protein S25"/>
    <property type="match status" value="1"/>
</dbReference>
<accession>A0A9P7RA75</accession>
<comment type="similarity">
    <text evidence="1">Belongs to the eukaryotic ribosomal protein eS25 family.</text>
</comment>
<evidence type="ECO:0000313" key="4">
    <source>
        <dbReference type="EMBL" id="KAG7053775.1"/>
    </source>
</evidence>
<dbReference type="Proteomes" id="UP000699042">
    <property type="component" value="Unassembled WGS sequence"/>
</dbReference>
<evidence type="ECO:0000256" key="3">
    <source>
        <dbReference type="ARBA" id="ARBA00023274"/>
    </source>
</evidence>
<dbReference type="GO" id="GO:1990904">
    <property type="term" value="C:ribonucleoprotein complex"/>
    <property type="evidence" value="ECO:0007669"/>
    <property type="project" value="UniProtKB-KW"/>
</dbReference>
<dbReference type="AlphaFoldDB" id="A0A9P7RA75"/>
<proteinExistence type="inferred from homology"/>
<gene>
    <name evidence="4" type="ORF">JMJ77_000855</name>
</gene>
<reference evidence="4" key="1">
    <citation type="submission" date="2021-05" db="EMBL/GenBank/DDBJ databases">
        <title>Comparative genomics of three Colletotrichum scovillei strains and genetic complementation revealed genes involved fungal growth and virulence on chili pepper.</title>
        <authorList>
            <person name="Hsieh D.-K."/>
            <person name="Chuang S.-C."/>
            <person name="Chen C.-Y."/>
            <person name="Chao Y.-T."/>
            <person name="Lu M.-Y.J."/>
            <person name="Lee M.-H."/>
            <person name="Shih M.-C."/>
        </authorList>
    </citation>
    <scope>NUCLEOTIDE SEQUENCE</scope>
    <source>
        <strain evidence="4">Coll-153</strain>
    </source>
</reference>
<protein>
    <submittedName>
        <fullName evidence="4">40S ribosomal protein S25</fullName>
    </submittedName>
</protein>
<keyword evidence="3" id="KW-0687">Ribonucleoprotein</keyword>
<keyword evidence="2 4" id="KW-0689">Ribosomal protein</keyword>
<name>A0A9P7RA75_9PEZI</name>
<evidence type="ECO:0000256" key="1">
    <source>
        <dbReference type="ARBA" id="ARBA00009106"/>
    </source>
</evidence>
<dbReference type="EMBL" id="JAESDN010000003">
    <property type="protein sequence ID" value="KAG7053775.1"/>
    <property type="molecule type" value="Genomic_DNA"/>
</dbReference>
<dbReference type="Pfam" id="PF03297">
    <property type="entry name" value="Ribosomal_S25"/>
    <property type="match status" value="1"/>
</dbReference>